<evidence type="ECO:0000313" key="1">
    <source>
        <dbReference type="EMBL" id="KAJ2809651.1"/>
    </source>
</evidence>
<protein>
    <submittedName>
        <fullName evidence="1">Uncharacterized protein</fullName>
    </submittedName>
</protein>
<evidence type="ECO:0000313" key="2">
    <source>
        <dbReference type="Proteomes" id="UP001140096"/>
    </source>
</evidence>
<dbReference type="EMBL" id="JANBUP010000945">
    <property type="protein sequence ID" value="KAJ2809651.1"/>
    <property type="molecule type" value="Genomic_DNA"/>
</dbReference>
<gene>
    <name evidence="1" type="ORF">H4S07_003133</name>
</gene>
<sequence length="173" mass="20130">MSQLLDTPPPPPPLVRPPPDPPDSSATQQSPPYEVPIEYRVANKAEEAALIQRYLDAEYVCGNPPALPLNSTYSYEWENMRVHWMLLYTLVRDQWMLKELHFYVDSLALLGFEASRLMLLHVQLHFESKPDVPLPKIDVPFIGQFFRVLRNRSNKCKNKWLDVRKDVKDTLTK</sequence>
<accession>A0ACC1LJN0</accession>
<reference evidence="1" key="1">
    <citation type="submission" date="2022-07" db="EMBL/GenBank/DDBJ databases">
        <title>Phylogenomic reconstructions and comparative analyses of Kickxellomycotina fungi.</title>
        <authorList>
            <person name="Reynolds N.K."/>
            <person name="Stajich J.E."/>
            <person name="Barry K."/>
            <person name="Grigoriev I.V."/>
            <person name="Crous P."/>
            <person name="Smith M.E."/>
        </authorList>
    </citation>
    <scope>NUCLEOTIDE SEQUENCE</scope>
    <source>
        <strain evidence="1">CBS 102833</strain>
    </source>
</reference>
<name>A0ACC1LJN0_9FUNG</name>
<proteinExistence type="predicted"/>
<comment type="caution">
    <text evidence="1">The sequence shown here is derived from an EMBL/GenBank/DDBJ whole genome shotgun (WGS) entry which is preliminary data.</text>
</comment>
<organism evidence="1 2">
    <name type="scientific">Coemansia furcata</name>
    <dbReference type="NCBI Taxonomy" id="417177"/>
    <lineage>
        <taxon>Eukaryota</taxon>
        <taxon>Fungi</taxon>
        <taxon>Fungi incertae sedis</taxon>
        <taxon>Zoopagomycota</taxon>
        <taxon>Kickxellomycotina</taxon>
        <taxon>Kickxellomycetes</taxon>
        <taxon>Kickxellales</taxon>
        <taxon>Kickxellaceae</taxon>
        <taxon>Coemansia</taxon>
    </lineage>
</organism>
<dbReference type="Proteomes" id="UP001140096">
    <property type="component" value="Unassembled WGS sequence"/>
</dbReference>
<keyword evidence="2" id="KW-1185">Reference proteome</keyword>